<comment type="caution">
    <text evidence="2">The sequence shown here is derived from an EMBL/GenBank/DDBJ whole genome shotgun (WGS) entry which is preliminary data.</text>
</comment>
<sequence length="176" mass="20243">RILPLTTKGIAKGGGVYGAGIFDKKAVSENKDSLLAIGTNMWNKSPLIHGETDCIREFFELPEESRPRTKDTYFFTSHEPCPMCLSAITWGGFDIFYIFWSYEDSETLFDEPYSRRINEAVWGAQDGNYAHENRFWKAKYVVKMVEALEEGEVKSALQAQVARIKDTYAELWKKYK</sequence>
<protein>
    <submittedName>
        <fullName evidence="2">Cytidine deaminase-like protein</fullName>
    </submittedName>
</protein>
<dbReference type="Pfam" id="PF00383">
    <property type="entry name" value="dCMP_cyt_deam_1"/>
    <property type="match status" value="1"/>
</dbReference>
<reference evidence="2 3" key="1">
    <citation type="submission" date="2016-07" db="EMBL/GenBank/DDBJ databases">
        <title>Pervasive Adenine N6-methylation of Active Genes in Fungi.</title>
        <authorList>
            <consortium name="DOE Joint Genome Institute"/>
            <person name="Mondo S.J."/>
            <person name="Dannebaum R.O."/>
            <person name="Kuo R.C."/>
            <person name="Labutti K."/>
            <person name="Haridas S."/>
            <person name="Kuo A."/>
            <person name="Salamov A."/>
            <person name="Ahrendt S.R."/>
            <person name="Lipzen A."/>
            <person name="Sullivan W."/>
            <person name="Andreopoulos W.B."/>
            <person name="Clum A."/>
            <person name="Lindquist E."/>
            <person name="Daum C."/>
            <person name="Ramamoorthy G.K."/>
            <person name="Gryganskyi A."/>
            <person name="Culley D."/>
            <person name="Magnuson J.K."/>
            <person name="James T.Y."/>
            <person name="O'Malley M.A."/>
            <person name="Stajich J.E."/>
            <person name="Spatafora J.W."/>
            <person name="Visel A."/>
            <person name="Grigoriev I.V."/>
        </authorList>
    </citation>
    <scope>NUCLEOTIDE SEQUENCE [LARGE SCALE GENOMIC DNA]</scope>
    <source>
        <strain evidence="2 3">62-1032</strain>
    </source>
</reference>
<feature type="non-terminal residue" evidence="2">
    <location>
        <position position="1"/>
    </location>
</feature>
<dbReference type="EMBL" id="MCGR01000022">
    <property type="protein sequence ID" value="ORY81770.1"/>
    <property type="molecule type" value="Genomic_DNA"/>
</dbReference>
<dbReference type="STRING" id="106004.A0A1Y2FCW2"/>
<proteinExistence type="predicted"/>
<accession>A0A1Y2FCW2</accession>
<dbReference type="OrthoDB" id="9980836at2759"/>
<evidence type="ECO:0000313" key="2">
    <source>
        <dbReference type="EMBL" id="ORY81770.1"/>
    </source>
</evidence>
<evidence type="ECO:0000259" key="1">
    <source>
        <dbReference type="Pfam" id="PF00383"/>
    </source>
</evidence>
<dbReference type="InParanoid" id="A0A1Y2FCW2"/>
<dbReference type="AlphaFoldDB" id="A0A1Y2FCW2"/>
<dbReference type="GO" id="GO:0003824">
    <property type="term" value="F:catalytic activity"/>
    <property type="evidence" value="ECO:0007669"/>
    <property type="project" value="InterPro"/>
</dbReference>
<organism evidence="2 3">
    <name type="scientific">Leucosporidium creatinivorum</name>
    <dbReference type="NCBI Taxonomy" id="106004"/>
    <lineage>
        <taxon>Eukaryota</taxon>
        <taxon>Fungi</taxon>
        <taxon>Dikarya</taxon>
        <taxon>Basidiomycota</taxon>
        <taxon>Pucciniomycotina</taxon>
        <taxon>Microbotryomycetes</taxon>
        <taxon>Leucosporidiales</taxon>
        <taxon>Leucosporidium</taxon>
    </lineage>
</organism>
<dbReference type="Gene3D" id="3.40.140.10">
    <property type="entry name" value="Cytidine Deaminase, domain 2"/>
    <property type="match status" value="1"/>
</dbReference>
<feature type="non-terminal residue" evidence="2">
    <location>
        <position position="176"/>
    </location>
</feature>
<name>A0A1Y2FCW2_9BASI</name>
<dbReference type="SUPFAM" id="SSF53927">
    <property type="entry name" value="Cytidine deaminase-like"/>
    <property type="match status" value="1"/>
</dbReference>
<dbReference type="InterPro" id="IPR002125">
    <property type="entry name" value="CMP_dCMP_dom"/>
</dbReference>
<keyword evidence="3" id="KW-1185">Reference proteome</keyword>
<dbReference type="Proteomes" id="UP000193467">
    <property type="component" value="Unassembled WGS sequence"/>
</dbReference>
<dbReference type="GO" id="GO:0006139">
    <property type="term" value="P:nucleobase-containing compound metabolic process"/>
    <property type="evidence" value="ECO:0007669"/>
    <property type="project" value="UniProtKB-ARBA"/>
</dbReference>
<evidence type="ECO:0000313" key="3">
    <source>
        <dbReference type="Proteomes" id="UP000193467"/>
    </source>
</evidence>
<feature type="domain" description="CMP/dCMP-type deaminase" evidence="1">
    <location>
        <begin position="31"/>
        <end position="93"/>
    </location>
</feature>
<gene>
    <name evidence="2" type="ORF">BCR35DRAFT_257689</name>
</gene>
<dbReference type="InterPro" id="IPR016193">
    <property type="entry name" value="Cytidine_deaminase-like"/>
</dbReference>